<dbReference type="GO" id="GO:0005975">
    <property type="term" value="P:carbohydrate metabolic process"/>
    <property type="evidence" value="ECO:0007669"/>
    <property type="project" value="TreeGrafter"/>
</dbReference>
<dbReference type="PANTHER" id="PTHR11739">
    <property type="entry name" value="CITRATE SYNTHASE"/>
    <property type="match status" value="1"/>
</dbReference>
<evidence type="ECO:0000256" key="3">
    <source>
        <dbReference type="ARBA" id="ARBA00022679"/>
    </source>
</evidence>
<dbReference type="InterPro" id="IPR016143">
    <property type="entry name" value="Citrate_synth-like_sm_a-sub"/>
</dbReference>
<comment type="similarity">
    <text evidence="2 5">Belongs to the citrate synthase family.</text>
</comment>
<evidence type="ECO:0000256" key="6">
    <source>
        <dbReference type="PIRSR" id="PIRSR001369-1"/>
    </source>
</evidence>
<dbReference type="InterPro" id="IPR016142">
    <property type="entry name" value="Citrate_synth-like_lrg_a-sub"/>
</dbReference>
<sequence length="451" mass="50570">MNEAQFLDDHAVLIETPQVIDASEYQKYSVKRGLRNEDGTGVLVGLTEIGDVHGYILDENEKIPVEGRLRYRGINIKDIVDNFQSEGRFGFEEVIYLLLFGRLPSRTQHEDFTKLIGGRRTMPPGYWEDIILRSPSPDIMNKLGMATLGTYSYDDNPEENSIRNVLRQSIELIARFPAMVAYSYQAKRRFYNNESLIIHAQNPGFSTAENFLHMIRPTGEYTPLEAELLDLALVLHAEHGGGNNSAFTVHVVTSAYTDTYSAIAAAVGSLKGSRHGGASNRVREMVNNIKDNVQDWSNRKEVLGYLKKILQGKAHDGSGLIYGMGHAIYTASDPRAVLLKEKAKSLAENVGGRIQEEYGLYELIQELSPKAFAEVKHNEKVISPNVDFYSGFVYSMLGIPEELFTPIFAVSRIAGWCAHRLEELSLGSRIYRPAYKNVLGARPFIPMGERE</sequence>
<evidence type="ECO:0000256" key="1">
    <source>
        <dbReference type="ARBA" id="ARBA00004751"/>
    </source>
</evidence>
<dbReference type="PIRSF" id="PIRSF001369">
    <property type="entry name" value="Citrate_synth"/>
    <property type="match status" value="1"/>
</dbReference>
<dbReference type="GO" id="GO:0006099">
    <property type="term" value="P:tricarboxylic acid cycle"/>
    <property type="evidence" value="ECO:0007669"/>
    <property type="project" value="UniProtKB-UniPathway"/>
</dbReference>
<evidence type="ECO:0000256" key="5">
    <source>
        <dbReference type="PIRNR" id="PIRNR001369"/>
    </source>
</evidence>
<dbReference type="PANTHER" id="PTHR11739:SF4">
    <property type="entry name" value="CITRATE SYNTHASE, PEROXISOMAL"/>
    <property type="match status" value="1"/>
</dbReference>
<keyword evidence="3 5" id="KW-0808">Transferase</keyword>
<keyword evidence="8" id="KW-1185">Reference proteome</keyword>
<evidence type="ECO:0000256" key="4">
    <source>
        <dbReference type="ARBA" id="ARBA00049288"/>
    </source>
</evidence>
<protein>
    <recommendedName>
        <fullName evidence="5">Citrate synthase</fullName>
    </recommendedName>
</protein>
<feature type="active site" evidence="6">
    <location>
        <position position="387"/>
    </location>
</feature>
<dbReference type="InterPro" id="IPR024176">
    <property type="entry name" value="Citrate_synthase_bac-typ"/>
</dbReference>
<dbReference type="Gene3D" id="1.10.230.10">
    <property type="entry name" value="Cytochrome P450-Terp, domain 2"/>
    <property type="match status" value="1"/>
</dbReference>
<dbReference type="Gene3D" id="1.10.580.10">
    <property type="entry name" value="Citrate Synthase, domain 1"/>
    <property type="match status" value="1"/>
</dbReference>
<dbReference type="GO" id="GO:0036440">
    <property type="term" value="F:citrate synthase activity"/>
    <property type="evidence" value="ECO:0007669"/>
    <property type="project" value="UniProtKB-EC"/>
</dbReference>
<name>V5WIL7_9SPIO</name>
<dbReference type="Pfam" id="PF00285">
    <property type="entry name" value="Citrate_synt"/>
    <property type="match status" value="1"/>
</dbReference>
<comment type="pathway">
    <text evidence="1">Carbohydrate metabolism; tricarboxylic acid cycle; isocitrate from oxaloacetate: step 1/2.</text>
</comment>
<dbReference type="RefSeq" id="WP_024268376.1">
    <property type="nucleotide sequence ID" value="NC_023035.1"/>
</dbReference>
<dbReference type="NCBIfam" id="NF010635">
    <property type="entry name" value="PRK14032.1"/>
    <property type="match status" value="1"/>
</dbReference>
<comment type="catalytic activity">
    <reaction evidence="4">
        <text>oxaloacetate + acetyl-CoA + H2O = citrate + CoA + H(+)</text>
        <dbReference type="Rhea" id="RHEA:16845"/>
        <dbReference type="ChEBI" id="CHEBI:15377"/>
        <dbReference type="ChEBI" id="CHEBI:15378"/>
        <dbReference type="ChEBI" id="CHEBI:16452"/>
        <dbReference type="ChEBI" id="CHEBI:16947"/>
        <dbReference type="ChEBI" id="CHEBI:57287"/>
        <dbReference type="ChEBI" id="CHEBI:57288"/>
        <dbReference type="EC" id="2.3.3.16"/>
    </reaction>
</comment>
<accession>V5WIL7</accession>
<dbReference type="OrthoDB" id="9800864at2"/>
<dbReference type="KEGG" id="slr:L21SP2_2103"/>
<dbReference type="InterPro" id="IPR036969">
    <property type="entry name" value="Citrate_synthase_sf"/>
</dbReference>
<dbReference type="PATRIC" id="fig|1307761.3.peg.2096"/>
<dbReference type="InterPro" id="IPR002020">
    <property type="entry name" value="Citrate_synthase"/>
</dbReference>
<evidence type="ECO:0000313" key="8">
    <source>
        <dbReference type="Proteomes" id="UP000018680"/>
    </source>
</evidence>
<evidence type="ECO:0000256" key="2">
    <source>
        <dbReference type="ARBA" id="ARBA00010566"/>
    </source>
</evidence>
<keyword evidence="7" id="KW-0012">Acyltransferase</keyword>
<feature type="active site" evidence="6">
    <location>
        <position position="326"/>
    </location>
</feature>
<gene>
    <name evidence="7" type="ORF">L21SP2_2103</name>
</gene>
<organism evidence="7 8">
    <name type="scientific">Salinispira pacifica</name>
    <dbReference type="NCBI Taxonomy" id="1307761"/>
    <lineage>
        <taxon>Bacteria</taxon>
        <taxon>Pseudomonadati</taxon>
        <taxon>Spirochaetota</taxon>
        <taxon>Spirochaetia</taxon>
        <taxon>Spirochaetales</taxon>
        <taxon>Spirochaetaceae</taxon>
        <taxon>Salinispira</taxon>
    </lineage>
</organism>
<dbReference type="SUPFAM" id="SSF48256">
    <property type="entry name" value="Citrate synthase"/>
    <property type="match status" value="1"/>
</dbReference>
<dbReference type="STRING" id="1307761.L21SP2_2103"/>
<dbReference type="AlphaFoldDB" id="V5WIL7"/>
<dbReference type="EMBL" id="CP006939">
    <property type="protein sequence ID" value="AHC15470.1"/>
    <property type="molecule type" value="Genomic_DNA"/>
</dbReference>
<dbReference type="Proteomes" id="UP000018680">
    <property type="component" value="Chromosome"/>
</dbReference>
<dbReference type="GO" id="GO:0005829">
    <property type="term" value="C:cytosol"/>
    <property type="evidence" value="ECO:0007669"/>
    <property type="project" value="TreeGrafter"/>
</dbReference>
<dbReference type="eggNOG" id="COG0372">
    <property type="taxonomic scope" value="Bacteria"/>
</dbReference>
<proteinExistence type="inferred from homology"/>
<reference evidence="7 8" key="1">
    <citation type="journal article" date="2015" name="Stand. Genomic Sci.">
        <title>Complete genome sequence and description of Salinispira pacifica gen. nov., sp. nov., a novel spirochaete isolated form a hypersaline microbial mat.</title>
        <authorList>
            <person name="Ben Hania W."/>
            <person name="Joseph M."/>
            <person name="Schumann P."/>
            <person name="Bunk B."/>
            <person name="Fiebig A."/>
            <person name="Sproer C."/>
            <person name="Klenk H.P."/>
            <person name="Fardeau M.L."/>
            <person name="Spring S."/>
        </authorList>
    </citation>
    <scope>NUCLEOTIDE SEQUENCE [LARGE SCALE GENOMIC DNA]</scope>
    <source>
        <strain evidence="7 8">L21-RPul-D2</strain>
    </source>
</reference>
<evidence type="ECO:0000313" key="7">
    <source>
        <dbReference type="EMBL" id="AHC15470.1"/>
    </source>
</evidence>
<dbReference type="PRINTS" id="PR00143">
    <property type="entry name" value="CITRTSNTHASE"/>
</dbReference>
<dbReference type="HOGENOM" id="CLU_025068_2_2_12"/>
<dbReference type="UniPathway" id="UPA00223"/>